<dbReference type="EMBL" id="JANURM010000010">
    <property type="protein sequence ID" value="MDL0089267.1"/>
    <property type="molecule type" value="Genomic_DNA"/>
</dbReference>
<dbReference type="Proteomes" id="UP001173801">
    <property type="component" value="Unassembled WGS sequence"/>
</dbReference>
<reference evidence="2" key="2">
    <citation type="journal article" date="2023" name="Microorganisms">
        <title>Isolation and Genomic Characteristics of Cat-Borne Campylobacter felis sp. nov. and Sheep-Borne Campylobacter ovis sp. nov.</title>
        <authorList>
            <person name="Wang H."/>
            <person name="Li Y."/>
            <person name="Gu Y."/>
            <person name="Zhou G."/>
            <person name="Chen X."/>
            <person name="Zhang X."/>
            <person name="Shao Z."/>
            <person name="Zhang J."/>
            <person name="Zhang M."/>
        </authorList>
    </citation>
    <scope>NUCLEOTIDE SEQUENCE</scope>
    <source>
        <strain evidence="2">PS10</strain>
    </source>
</reference>
<protein>
    <recommendedName>
        <fullName evidence="1">RNA polymerase sigma-70 domain-containing protein</fullName>
    </recommendedName>
</protein>
<proteinExistence type="predicted"/>
<feature type="domain" description="RNA polymerase sigma-70" evidence="1">
    <location>
        <begin position="3"/>
        <end position="29"/>
    </location>
</feature>
<gene>
    <name evidence="2" type="ORF">NYG85_07805</name>
</gene>
<evidence type="ECO:0000313" key="3">
    <source>
        <dbReference type="Proteomes" id="UP001173801"/>
    </source>
</evidence>
<dbReference type="SUPFAM" id="SSF88659">
    <property type="entry name" value="Sigma3 and sigma4 domains of RNA polymerase sigma factors"/>
    <property type="match status" value="1"/>
</dbReference>
<organism evidence="2 3">
    <name type="scientific">Campylobacter gastrosuis</name>
    <dbReference type="NCBI Taxonomy" id="2974576"/>
    <lineage>
        <taxon>Bacteria</taxon>
        <taxon>Pseudomonadati</taxon>
        <taxon>Campylobacterota</taxon>
        <taxon>Epsilonproteobacteria</taxon>
        <taxon>Campylobacterales</taxon>
        <taxon>Campylobacteraceae</taxon>
        <taxon>Campylobacter</taxon>
    </lineage>
</organism>
<keyword evidence="3" id="KW-1185">Reference proteome</keyword>
<sequence length="67" mass="7568">MMTQSEVARVLGLSLGRVAQIERQALAKLSHPKNKKKWELIKEIMAELYAESAKTQIKGVISDDLWS</sequence>
<dbReference type="InterPro" id="IPR007630">
    <property type="entry name" value="RNA_pol_sigma70_r4"/>
</dbReference>
<evidence type="ECO:0000259" key="1">
    <source>
        <dbReference type="PROSITE" id="PS00716"/>
    </source>
</evidence>
<name>A0ABT7HRB6_9BACT</name>
<dbReference type="InterPro" id="IPR036388">
    <property type="entry name" value="WH-like_DNA-bd_sf"/>
</dbReference>
<dbReference type="Gene3D" id="1.10.10.10">
    <property type="entry name" value="Winged helix-like DNA-binding domain superfamily/Winged helix DNA-binding domain"/>
    <property type="match status" value="1"/>
</dbReference>
<accession>A0ABT7HRB6</accession>
<dbReference type="InterPro" id="IPR000943">
    <property type="entry name" value="RNA_pol_sigma70"/>
</dbReference>
<dbReference type="InterPro" id="IPR013324">
    <property type="entry name" value="RNA_pol_sigma_r3/r4-like"/>
</dbReference>
<dbReference type="RefSeq" id="WP_284937925.1">
    <property type="nucleotide sequence ID" value="NZ_JANURM010000010.1"/>
</dbReference>
<evidence type="ECO:0000313" key="2">
    <source>
        <dbReference type="EMBL" id="MDL0089267.1"/>
    </source>
</evidence>
<reference evidence="2" key="1">
    <citation type="submission" date="2022-08" db="EMBL/GenBank/DDBJ databases">
        <authorList>
            <person name="Wang H."/>
        </authorList>
    </citation>
    <scope>NUCLEOTIDE SEQUENCE</scope>
    <source>
        <strain evidence="2">PS10</strain>
    </source>
</reference>
<dbReference type="PROSITE" id="PS00716">
    <property type="entry name" value="SIGMA70_2"/>
    <property type="match status" value="1"/>
</dbReference>
<comment type="caution">
    <text evidence="2">The sequence shown here is derived from an EMBL/GenBank/DDBJ whole genome shotgun (WGS) entry which is preliminary data.</text>
</comment>
<dbReference type="Pfam" id="PF04545">
    <property type="entry name" value="Sigma70_r4"/>
    <property type="match status" value="1"/>
</dbReference>